<dbReference type="InterPro" id="IPR050153">
    <property type="entry name" value="Metal_Ion_Import_ABC"/>
</dbReference>
<dbReference type="PROSITE" id="PS50893">
    <property type="entry name" value="ABC_TRANSPORTER_2"/>
    <property type="match status" value="1"/>
</dbReference>
<comment type="caution">
    <text evidence="6">The sequence shown here is derived from an EMBL/GenBank/DDBJ whole genome shotgun (WGS) entry which is preliminary data.</text>
</comment>
<protein>
    <submittedName>
        <fullName evidence="6">ABC transporter, ATP-binding protein</fullName>
        <ecNumber evidence="6">3.6.3.-</ecNumber>
    </submittedName>
</protein>
<comment type="similarity">
    <text evidence="1">Belongs to the ABC transporter superfamily.</text>
</comment>
<dbReference type="PROSITE" id="PS00211">
    <property type="entry name" value="ABC_TRANSPORTER_1"/>
    <property type="match status" value="1"/>
</dbReference>
<dbReference type="RefSeq" id="WP_004625055.1">
    <property type="nucleotide sequence ID" value="NZ_AORV01000026.1"/>
</dbReference>
<sequence>MIKAEDLYFSYTGSPPYVLDNINLEIRDGEYVSVVGENGSGKSTLMRLILKFIKPTSGSIVSRTKRIGYVPQKNDFSNSNFPITVYETLNSYRRLLKIKNKSVIAENLEQVGMSGFARALMGTLSGGQSQKILIARALMGNPDLLILDEPSTGVDINSQQEVYGFLKKINQENGITIVSVEHNLDAAISNSTLIYHLKDGQGHLCTPGKYAEEFLKNKGKVDDNA</sequence>
<name>S0FQY9_RUMCE</name>
<keyword evidence="6" id="KW-0378">Hydrolase</keyword>
<dbReference type="EC" id="3.6.3.-" evidence="6"/>
<dbReference type="PATRIC" id="fig|1195236.3.peg.1579"/>
<gene>
    <name evidence="6" type="ORF">CTER_1266</name>
</gene>
<dbReference type="GO" id="GO:0005524">
    <property type="term" value="F:ATP binding"/>
    <property type="evidence" value="ECO:0007669"/>
    <property type="project" value="UniProtKB-KW"/>
</dbReference>
<dbReference type="InterPro" id="IPR003593">
    <property type="entry name" value="AAA+_ATPase"/>
</dbReference>
<dbReference type="SMART" id="SM00382">
    <property type="entry name" value="AAA"/>
    <property type="match status" value="1"/>
</dbReference>
<evidence type="ECO:0000259" key="5">
    <source>
        <dbReference type="PROSITE" id="PS50893"/>
    </source>
</evidence>
<accession>S0FQY9</accession>
<keyword evidence="2" id="KW-0813">Transport</keyword>
<evidence type="ECO:0000256" key="2">
    <source>
        <dbReference type="ARBA" id="ARBA00022448"/>
    </source>
</evidence>
<evidence type="ECO:0000256" key="3">
    <source>
        <dbReference type="ARBA" id="ARBA00022741"/>
    </source>
</evidence>
<proteinExistence type="inferred from homology"/>
<keyword evidence="3" id="KW-0547">Nucleotide-binding</keyword>
<dbReference type="eggNOG" id="COG1121">
    <property type="taxonomic scope" value="Bacteria"/>
</dbReference>
<dbReference type="STRING" id="1195236.CTER_1266"/>
<dbReference type="EMBL" id="AORV01000026">
    <property type="protein sequence ID" value="EMS72786.1"/>
    <property type="molecule type" value="Genomic_DNA"/>
</dbReference>
<evidence type="ECO:0000256" key="1">
    <source>
        <dbReference type="ARBA" id="ARBA00005417"/>
    </source>
</evidence>
<dbReference type="InterPro" id="IPR027417">
    <property type="entry name" value="P-loop_NTPase"/>
</dbReference>
<evidence type="ECO:0000256" key="4">
    <source>
        <dbReference type="ARBA" id="ARBA00022840"/>
    </source>
</evidence>
<dbReference type="Gene3D" id="3.40.50.300">
    <property type="entry name" value="P-loop containing nucleotide triphosphate hydrolases"/>
    <property type="match status" value="1"/>
</dbReference>
<dbReference type="InterPro" id="IPR003439">
    <property type="entry name" value="ABC_transporter-like_ATP-bd"/>
</dbReference>
<dbReference type="Proteomes" id="UP000014155">
    <property type="component" value="Unassembled WGS sequence"/>
</dbReference>
<dbReference type="InterPro" id="IPR017871">
    <property type="entry name" value="ABC_transporter-like_CS"/>
</dbReference>
<organism evidence="6 7">
    <name type="scientific">Ruminiclostridium cellobioparum subsp. termitidis CT1112</name>
    <dbReference type="NCBI Taxonomy" id="1195236"/>
    <lineage>
        <taxon>Bacteria</taxon>
        <taxon>Bacillati</taxon>
        <taxon>Bacillota</taxon>
        <taxon>Clostridia</taxon>
        <taxon>Eubacteriales</taxon>
        <taxon>Oscillospiraceae</taxon>
        <taxon>Ruminiclostridium</taxon>
    </lineage>
</organism>
<reference evidence="6 7" key="1">
    <citation type="journal article" date="2013" name="Genome Announc.">
        <title>Draft Genome Sequence of the Cellulolytic, Mesophilic, Anaerobic Bacterium Clostridium termitidis Strain CT1112 (DSM 5398).</title>
        <authorList>
            <person name="Lal S."/>
            <person name="Ramachandran U."/>
            <person name="Zhang X."/>
            <person name="Munir R."/>
            <person name="Sparling R."/>
            <person name="Levin D.B."/>
        </authorList>
    </citation>
    <scope>NUCLEOTIDE SEQUENCE [LARGE SCALE GENOMIC DNA]</scope>
    <source>
        <strain evidence="6 7">CT1112</strain>
    </source>
</reference>
<dbReference type="PANTHER" id="PTHR42734">
    <property type="entry name" value="METAL TRANSPORT SYSTEM ATP-BINDING PROTEIN TM_0124-RELATED"/>
    <property type="match status" value="1"/>
</dbReference>
<keyword evidence="4 6" id="KW-0067">ATP-binding</keyword>
<evidence type="ECO:0000313" key="7">
    <source>
        <dbReference type="Proteomes" id="UP000014155"/>
    </source>
</evidence>
<dbReference type="AlphaFoldDB" id="S0FQY9"/>
<feature type="domain" description="ABC transporter" evidence="5">
    <location>
        <begin position="2"/>
        <end position="224"/>
    </location>
</feature>
<dbReference type="Pfam" id="PF00005">
    <property type="entry name" value="ABC_tran"/>
    <property type="match status" value="1"/>
</dbReference>
<evidence type="ECO:0000313" key="6">
    <source>
        <dbReference type="EMBL" id="EMS72786.1"/>
    </source>
</evidence>
<dbReference type="PANTHER" id="PTHR42734:SF17">
    <property type="entry name" value="METAL TRANSPORT SYSTEM ATP-BINDING PROTEIN TM_0124-RELATED"/>
    <property type="match status" value="1"/>
</dbReference>
<dbReference type="GO" id="GO:0016887">
    <property type="term" value="F:ATP hydrolysis activity"/>
    <property type="evidence" value="ECO:0007669"/>
    <property type="project" value="InterPro"/>
</dbReference>
<dbReference type="SUPFAM" id="SSF52540">
    <property type="entry name" value="P-loop containing nucleoside triphosphate hydrolases"/>
    <property type="match status" value="1"/>
</dbReference>
<keyword evidence="7" id="KW-1185">Reference proteome</keyword>